<reference evidence="1" key="1">
    <citation type="submission" date="2022-11" db="EMBL/GenBank/DDBJ databases">
        <title>Centuries of genome instability and evolution in soft-shell clam transmissible cancer (bioRxiv).</title>
        <authorList>
            <person name="Hart S.F.M."/>
            <person name="Yonemitsu M.A."/>
            <person name="Giersch R.M."/>
            <person name="Beal B.F."/>
            <person name="Arriagada G."/>
            <person name="Davis B.W."/>
            <person name="Ostrander E.A."/>
            <person name="Goff S.P."/>
            <person name="Metzger M.J."/>
        </authorList>
    </citation>
    <scope>NUCLEOTIDE SEQUENCE</scope>
    <source>
        <strain evidence="1">MELC-2E11</strain>
        <tissue evidence="1">Siphon/mantle</tissue>
    </source>
</reference>
<keyword evidence="2" id="KW-1185">Reference proteome</keyword>
<evidence type="ECO:0000313" key="1">
    <source>
        <dbReference type="EMBL" id="WAR04448.1"/>
    </source>
</evidence>
<name>A0ABY7E6N3_MYAAR</name>
<proteinExistence type="predicted"/>
<accession>A0ABY7E6N3</accession>
<organism evidence="1 2">
    <name type="scientific">Mya arenaria</name>
    <name type="common">Soft-shell clam</name>
    <dbReference type="NCBI Taxonomy" id="6604"/>
    <lineage>
        <taxon>Eukaryota</taxon>
        <taxon>Metazoa</taxon>
        <taxon>Spiralia</taxon>
        <taxon>Lophotrochozoa</taxon>
        <taxon>Mollusca</taxon>
        <taxon>Bivalvia</taxon>
        <taxon>Autobranchia</taxon>
        <taxon>Heteroconchia</taxon>
        <taxon>Euheterodonta</taxon>
        <taxon>Imparidentia</taxon>
        <taxon>Neoheterodontei</taxon>
        <taxon>Myida</taxon>
        <taxon>Myoidea</taxon>
        <taxon>Myidae</taxon>
        <taxon>Mya</taxon>
    </lineage>
</organism>
<dbReference type="EMBL" id="CP111016">
    <property type="protein sequence ID" value="WAR04448.1"/>
    <property type="molecule type" value="Genomic_DNA"/>
</dbReference>
<sequence>MTCSQQLLKLILDMCRNAGLYAIMAVECQDCSSKEQRSLCVRSMSPHKALGIHSGNTLLVYDKQVHQRNSNCRVVHDPFGRMCFRYRAISRSVLCETRWTARSDALSTFKNAFPVVVYTLEELQDDHDFGATSNTVTVAPVNRRNYNSLLETNMTCCREMFLGEIRRWKARCPARELDQVPSRLLETLDQN</sequence>
<dbReference type="Proteomes" id="UP001164746">
    <property type="component" value="Chromosome 5"/>
</dbReference>
<gene>
    <name evidence="1" type="ORF">MAR_019817</name>
</gene>
<protein>
    <submittedName>
        <fullName evidence="1">Uncharacterized protein</fullName>
    </submittedName>
</protein>
<evidence type="ECO:0000313" key="2">
    <source>
        <dbReference type="Proteomes" id="UP001164746"/>
    </source>
</evidence>